<dbReference type="OrthoDB" id="5835829at2759"/>
<gene>
    <name evidence="5" type="ORF">BC936DRAFT_145300</name>
</gene>
<feature type="compositionally biased region" description="Gly residues" evidence="4">
    <location>
        <begin position="479"/>
        <end position="492"/>
    </location>
</feature>
<sequence length="499" mass="55106">MTPYQTTFTAAIFDPDLPPTTETLSLWRRLELSILSPLLGIVDMHLLMGELETLRRKHGVPPDLPSFDESQDVLQLINTFFGFEAGIRVFVLMGKVLKQTQSKPSFHPPPPMLNTLQPAVPLPPNVHVVGPILSDTYPDLPLDLSTFLSTKRFVVYVAFGGGAALSGPIVQLILDGLLGLLDDGIIDGVVWGYGMTDPQNFPMEVVIRGRRVTREEMMEKEKGEGRQDYVRLMKWVPQFAVLATECVKVFVSHGGAQSSHEALFNGKRLLVMPVTADQPRNAHKLVRAGVALRLSHHNLTSSEVREKVTALVQDPTGGFAEGARRLRELAQVGSRRKRYAADLIEEVVYASRVGEEKKLEWLETADRRMPWWKANNVDLWSLVVVVVVIVDFNTHFIFYDHCAVHISHLPSSTNPEAPAVAGSRRPPRRSAATQRPNDQPLLPHTLRQRHGVSGRNRPTPPLRRVRDVCRSCSVRGRGGDGVIGTAGGGGGEGGRDKAA</sequence>
<dbReference type="SUPFAM" id="SSF53756">
    <property type="entry name" value="UDP-Glycosyltransferase/glycogen phosphorylase"/>
    <property type="match status" value="1"/>
</dbReference>
<dbReference type="InterPro" id="IPR035595">
    <property type="entry name" value="UDP_glycos_trans_CS"/>
</dbReference>
<evidence type="ECO:0000256" key="3">
    <source>
        <dbReference type="RuleBase" id="RU003718"/>
    </source>
</evidence>
<evidence type="ECO:0000256" key="4">
    <source>
        <dbReference type="SAM" id="MobiDB-lite"/>
    </source>
</evidence>
<dbReference type="PANTHER" id="PTHR48043">
    <property type="entry name" value="EG:EG0003.4 PROTEIN-RELATED"/>
    <property type="match status" value="1"/>
</dbReference>
<dbReference type="Pfam" id="PF00201">
    <property type="entry name" value="UDPGT"/>
    <property type="match status" value="1"/>
</dbReference>
<dbReference type="PANTHER" id="PTHR48043:SF145">
    <property type="entry name" value="FI06409P-RELATED"/>
    <property type="match status" value="1"/>
</dbReference>
<evidence type="ECO:0000313" key="5">
    <source>
        <dbReference type="EMBL" id="RUP47822.1"/>
    </source>
</evidence>
<dbReference type="CDD" id="cd03784">
    <property type="entry name" value="GT1_Gtf-like"/>
    <property type="match status" value="1"/>
</dbReference>
<feature type="region of interest" description="Disordered" evidence="4">
    <location>
        <begin position="414"/>
        <end position="499"/>
    </location>
</feature>
<dbReference type="Gene3D" id="3.40.50.2000">
    <property type="entry name" value="Glycogen Phosphorylase B"/>
    <property type="match status" value="1"/>
</dbReference>
<dbReference type="InterPro" id="IPR002213">
    <property type="entry name" value="UDP_glucos_trans"/>
</dbReference>
<name>A0A433DAI6_9FUNG</name>
<dbReference type="GO" id="GO:0008194">
    <property type="term" value="F:UDP-glycosyltransferase activity"/>
    <property type="evidence" value="ECO:0007669"/>
    <property type="project" value="InterPro"/>
</dbReference>
<evidence type="ECO:0000256" key="1">
    <source>
        <dbReference type="ARBA" id="ARBA00022676"/>
    </source>
</evidence>
<evidence type="ECO:0000313" key="6">
    <source>
        <dbReference type="Proteomes" id="UP000268093"/>
    </source>
</evidence>
<keyword evidence="6" id="KW-1185">Reference proteome</keyword>
<keyword evidence="1 3" id="KW-0328">Glycosyltransferase</keyword>
<evidence type="ECO:0000256" key="2">
    <source>
        <dbReference type="ARBA" id="ARBA00022679"/>
    </source>
</evidence>
<dbReference type="PROSITE" id="PS00375">
    <property type="entry name" value="UDPGT"/>
    <property type="match status" value="1"/>
</dbReference>
<organism evidence="5 6">
    <name type="scientific">Jimgerdemannia flammicorona</name>
    <dbReference type="NCBI Taxonomy" id="994334"/>
    <lineage>
        <taxon>Eukaryota</taxon>
        <taxon>Fungi</taxon>
        <taxon>Fungi incertae sedis</taxon>
        <taxon>Mucoromycota</taxon>
        <taxon>Mucoromycotina</taxon>
        <taxon>Endogonomycetes</taxon>
        <taxon>Endogonales</taxon>
        <taxon>Endogonaceae</taxon>
        <taxon>Jimgerdemannia</taxon>
    </lineage>
</organism>
<keyword evidence="2 3" id="KW-0808">Transferase</keyword>
<feature type="compositionally biased region" description="Low complexity" evidence="4">
    <location>
        <begin position="417"/>
        <end position="436"/>
    </location>
</feature>
<dbReference type="InterPro" id="IPR050271">
    <property type="entry name" value="UDP-glycosyltransferase"/>
</dbReference>
<proteinExistence type="inferred from homology"/>
<protein>
    <submittedName>
        <fullName evidence="5">Uncharacterized protein</fullName>
    </submittedName>
</protein>
<dbReference type="EMBL" id="RBNI01004066">
    <property type="protein sequence ID" value="RUP47822.1"/>
    <property type="molecule type" value="Genomic_DNA"/>
</dbReference>
<reference evidence="5 6" key="1">
    <citation type="journal article" date="2018" name="New Phytol.">
        <title>Phylogenomics of Endogonaceae and evolution of mycorrhizas within Mucoromycota.</title>
        <authorList>
            <person name="Chang Y."/>
            <person name="Desiro A."/>
            <person name="Na H."/>
            <person name="Sandor L."/>
            <person name="Lipzen A."/>
            <person name="Clum A."/>
            <person name="Barry K."/>
            <person name="Grigoriev I.V."/>
            <person name="Martin F.M."/>
            <person name="Stajich J.E."/>
            <person name="Smith M.E."/>
            <person name="Bonito G."/>
            <person name="Spatafora J.W."/>
        </authorList>
    </citation>
    <scope>NUCLEOTIDE SEQUENCE [LARGE SCALE GENOMIC DNA]</scope>
    <source>
        <strain evidence="5 6">GMNB39</strain>
    </source>
</reference>
<accession>A0A433DAI6</accession>
<comment type="caution">
    <text evidence="5">The sequence shown here is derived from an EMBL/GenBank/DDBJ whole genome shotgun (WGS) entry which is preliminary data.</text>
</comment>
<dbReference type="AlphaFoldDB" id="A0A433DAI6"/>
<dbReference type="Proteomes" id="UP000268093">
    <property type="component" value="Unassembled WGS sequence"/>
</dbReference>
<comment type="similarity">
    <text evidence="3">Belongs to the UDP-glycosyltransferase family.</text>
</comment>